<feature type="compositionally biased region" description="Polar residues" evidence="1">
    <location>
        <begin position="29"/>
        <end position="40"/>
    </location>
</feature>
<dbReference type="Proteomes" id="UP000046393">
    <property type="component" value="Unplaced"/>
</dbReference>
<dbReference type="AlphaFoldDB" id="A0A0N5B039"/>
<sequence>MSSEKFLSQMDGISPILPTRVSSLKMRSRTGQGFLSSTPLTRGPVKRRISKAGPSNEQVYEGPGTLKQKKQKLSHSKRTKERNVSSCSDESSQQSSSRRLSSLTKSPRKTKLKDAEKEVKTQNIRKNFRSKKANRSLAKKKSKTTIPEKKSKVDKVSEEKVVTLRNSKKVAKKNAGKNGVVAEISLKEGELDGVFDKKEMKNSVKDPHLLRSNVQVEQLDLKNGDIKETLCSPKKVSGSSKGLKSAAKVEIIPELKSSGSAKIAKKSAGKVLKTRNDGKASNKLTRATRRRK</sequence>
<evidence type="ECO:0000313" key="2">
    <source>
        <dbReference type="Proteomes" id="UP000046393"/>
    </source>
</evidence>
<organism evidence="2 3">
    <name type="scientific">Syphacia muris</name>
    <dbReference type="NCBI Taxonomy" id="451379"/>
    <lineage>
        <taxon>Eukaryota</taxon>
        <taxon>Metazoa</taxon>
        <taxon>Ecdysozoa</taxon>
        <taxon>Nematoda</taxon>
        <taxon>Chromadorea</taxon>
        <taxon>Rhabditida</taxon>
        <taxon>Spirurina</taxon>
        <taxon>Oxyuridomorpha</taxon>
        <taxon>Oxyuroidea</taxon>
        <taxon>Oxyuridae</taxon>
        <taxon>Syphacia</taxon>
    </lineage>
</organism>
<proteinExistence type="predicted"/>
<name>A0A0N5B039_9BILA</name>
<reference evidence="3" key="1">
    <citation type="submission" date="2017-02" db="UniProtKB">
        <authorList>
            <consortium name="WormBaseParasite"/>
        </authorList>
    </citation>
    <scope>IDENTIFICATION</scope>
</reference>
<accession>A0A0N5B039</accession>
<feature type="compositionally biased region" description="Basic and acidic residues" evidence="1">
    <location>
        <begin position="146"/>
        <end position="158"/>
    </location>
</feature>
<feature type="compositionally biased region" description="Basic residues" evidence="1">
    <location>
        <begin position="67"/>
        <end position="80"/>
    </location>
</feature>
<keyword evidence="2" id="KW-1185">Reference proteome</keyword>
<feature type="compositionally biased region" description="Basic residues" evidence="1">
    <location>
        <begin position="126"/>
        <end position="143"/>
    </location>
</feature>
<feature type="compositionally biased region" description="Low complexity" evidence="1">
    <location>
        <begin position="85"/>
        <end position="105"/>
    </location>
</feature>
<feature type="region of interest" description="Disordered" evidence="1">
    <location>
        <begin position="1"/>
        <end position="158"/>
    </location>
</feature>
<evidence type="ECO:0000256" key="1">
    <source>
        <dbReference type="SAM" id="MobiDB-lite"/>
    </source>
</evidence>
<evidence type="ECO:0000313" key="3">
    <source>
        <dbReference type="WBParaSite" id="SMUV_0001063001-mRNA-1"/>
    </source>
</evidence>
<dbReference type="WBParaSite" id="SMUV_0001063001-mRNA-1">
    <property type="protein sequence ID" value="SMUV_0001063001-mRNA-1"/>
    <property type="gene ID" value="SMUV_0001063001"/>
</dbReference>
<feature type="region of interest" description="Disordered" evidence="1">
    <location>
        <begin position="263"/>
        <end position="292"/>
    </location>
</feature>
<protein>
    <submittedName>
        <fullName evidence="3">CaM_binding domain-containing protein</fullName>
    </submittedName>
</protein>